<proteinExistence type="predicted"/>
<organism evidence="2 3">
    <name type="scientific">Bythopirellula polymerisocia</name>
    <dbReference type="NCBI Taxonomy" id="2528003"/>
    <lineage>
        <taxon>Bacteria</taxon>
        <taxon>Pseudomonadati</taxon>
        <taxon>Planctomycetota</taxon>
        <taxon>Planctomycetia</taxon>
        <taxon>Pirellulales</taxon>
        <taxon>Lacipirellulaceae</taxon>
        <taxon>Bythopirellula</taxon>
    </lineage>
</organism>
<dbReference type="EMBL" id="SJPS01000001">
    <property type="protein sequence ID" value="TWU29937.1"/>
    <property type="molecule type" value="Genomic_DNA"/>
</dbReference>
<evidence type="ECO:0000313" key="3">
    <source>
        <dbReference type="Proteomes" id="UP000318437"/>
    </source>
</evidence>
<keyword evidence="1" id="KW-0732">Signal</keyword>
<evidence type="ECO:0000313" key="2">
    <source>
        <dbReference type="EMBL" id="TWU29937.1"/>
    </source>
</evidence>
<evidence type="ECO:0000256" key="1">
    <source>
        <dbReference type="SAM" id="SignalP"/>
    </source>
</evidence>
<feature type="signal peptide" evidence="1">
    <location>
        <begin position="1"/>
        <end position="21"/>
    </location>
</feature>
<dbReference type="Proteomes" id="UP000318437">
    <property type="component" value="Unassembled WGS sequence"/>
</dbReference>
<feature type="chain" id="PRO_5022697565" evidence="1">
    <location>
        <begin position="22"/>
        <end position="173"/>
    </location>
</feature>
<dbReference type="AlphaFoldDB" id="A0A5C6D2Q3"/>
<sequence precursor="true">MNVRRISRVVRSRFPTLVVWAMMPLALLNCNYVVGCGCTVNFEAVCQCQCCNSRDLSKAACTCKSSCSKSKHLASFCCKTTETSFRNALGNSTHPGNQEDMDSHSCTNTIAVVMVPAISSDSQLEEEEIEAATAWLSFLTPSSVPWKKTTHFADLDSGPQPVDCVIVFRRLVI</sequence>
<keyword evidence="3" id="KW-1185">Reference proteome</keyword>
<protein>
    <submittedName>
        <fullName evidence="2">Uncharacterized protein</fullName>
    </submittedName>
</protein>
<comment type="caution">
    <text evidence="2">The sequence shown here is derived from an EMBL/GenBank/DDBJ whole genome shotgun (WGS) entry which is preliminary data.</text>
</comment>
<gene>
    <name evidence="2" type="ORF">Pla144_07180</name>
</gene>
<reference evidence="2 3" key="1">
    <citation type="submission" date="2019-02" db="EMBL/GenBank/DDBJ databases">
        <title>Deep-cultivation of Planctomycetes and their phenomic and genomic characterization uncovers novel biology.</title>
        <authorList>
            <person name="Wiegand S."/>
            <person name="Jogler M."/>
            <person name="Boedeker C."/>
            <person name="Pinto D."/>
            <person name="Vollmers J."/>
            <person name="Rivas-Marin E."/>
            <person name="Kohn T."/>
            <person name="Peeters S.H."/>
            <person name="Heuer A."/>
            <person name="Rast P."/>
            <person name="Oberbeckmann S."/>
            <person name="Bunk B."/>
            <person name="Jeske O."/>
            <person name="Meyerdierks A."/>
            <person name="Storesund J.E."/>
            <person name="Kallscheuer N."/>
            <person name="Luecker S."/>
            <person name="Lage O.M."/>
            <person name="Pohl T."/>
            <person name="Merkel B.J."/>
            <person name="Hornburger P."/>
            <person name="Mueller R.-W."/>
            <person name="Bruemmer F."/>
            <person name="Labrenz M."/>
            <person name="Spormann A.M."/>
            <person name="Op Den Camp H."/>
            <person name="Overmann J."/>
            <person name="Amann R."/>
            <person name="Jetten M.S.M."/>
            <person name="Mascher T."/>
            <person name="Medema M.H."/>
            <person name="Devos D.P."/>
            <person name="Kaster A.-K."/>
            <person name="Ovreas L."/>
            <person name="Rohde M."/>
            <person name="Galperin M.Y."/>
            <person name="Jogler C."/>
        </authorList>
    </citation>
    <scope>NUCLEOTIDE SEQUENCE [LARGE SCALE GENOMIC DNA]</scope>
    <source>
        <strain evidence="2 3">Pla144</strain>
    </source>
</reference>
<accession>A0A5C6D2Q3</accession>
<name>A0A5C6D2Q3_9BACT</name>